<dbReference type="PROSITE" id="PS50144">
    <property type="entry name" value="MATH"/>
    <property type="match status" value="1"/>
</dbReference>
<proteinExistence type="predicted"/>
<name>A0A7S0JII2_9EUKA</name>
<dbReference type="Pfam" id="PF22486">
    <property type="entry name" value="MATH_2"/>
    <property type="match status" value="1"/>
</dbReference>
<dbReference type="AlphaFoldDB" id="A0A7S0JII2"/>
<accession>A0A7S0JII2</accession>
<evidence type="ECO:0000259" key="2">
    <source>
        <dbReference type="PROSITE" id="PS50144"/>
    </source>
</evidence>
<evidence type="ECO:0000313" key="3">
    <source>
        <dbReference type="EMBL" id="CAD8552399.1"/>
    </source>
</evidence>
<dbReference type="EMBL" id="HBER01055502">
    <property type="protein sequence ID" value="CAD8552399.1"/>
    <property type="molecule type" value="Transcribed_RNA"/>
</dbReference>
<dbReference type="PANTHER" id="PTHR46236:SF35">
    <property type="entry name" value="MATH DOMAIN-CONTAINING PROTEIN"/>
    <property type="match status" value="1"/>
</dbReference>
<evidence type="ECO:0000256" key="1">
    <source>
        <dbReference type="ARBA" id="ARBA00023054"/>
    </source>
</evidence>
<dbReference type="InterPro" id="IPR008974">
    <property type="entry name" value="TRAF-like"/>
</dbReference>
<gene>
    <name evidence="3" type="ORF">CLEP1334_LOCUS27690</name>
</gene>
<dbReference type="InterPro" id="IPR002083">
    <property type="entry name" value="MATH/TRAF_dom"/>
</dbReference>
<reference evidence="3" key="1">
    <citation type="submission" date="2021-01" db="EMBL/GenBank/DDBJ databases">
        <authorList>
            <person name="Corre E."/>
            <person name="Pelletier E."/>
            <person name="Niang G."/>
            <person name="Scheremetjew M."/>
            <person name="Finn R."/>
            <person name="Kale V."/>
            <person name="Holt S."/>
            <person name="Cochrane G."/>
            <person name="Meng A."/>
            <person name="Brown T."/>
            <person name="Cohen L."/>
        </authorList>
    </citation>
    <scope>NUCLEOTIDE SEQUENCE</scope>
    <source>
        <strain evidence="3">RCC1130</strain>
    </source>
</reference>
<organism evidence="3">
    <name type="scientific">Calcidiscus leptoporus</name>
    <dbReference type="NCBI Taxonomy" id="127549"/>
    <lineage>
        <taxon>Eukaryota</taxon>
        <taxon>Haptista</taxon>
        <taxon>Haptophyta</taxon>
        <taxon>Prymnesiophyceae</taxon>
        <taxon>Coccolithales</taxon>
        <taxon>Calcidiscaceae</taxon>
        <taxon>Calcidiscus</taxon>
    </lineage>
</organism>
<sequence>MPASLSYVWNIPHFSSLSCLSMYSPAFPIRAHMWKIYVYPNGNNNSGRQISIYLDSGITDNNDLPCTFKLAVVNYKKGLAPTEPSVDASINWRETIVKESDHVFTKRAKDWGFREFMPLEKLRDPQAGFLNDDAITVGVLLELA</sequence>
<protein>
    <recommendedName>
        <fullName evidence="2">MATH domain-containing protein</fullName>
    </recommendedName>
</protein>
<dbReference type="CDD" id="cd00121">
    <property type="entry name" value="MATH"/>
    <property type="match status" value="1"/>
</dbReference>
<keyword evidence="1" id="KW-0175">Coiled coil</keyword>
<dbReference type="InterPro" id="IPR050804">
    <property type="entry name" value="MCC"/>
</dbReference>
<dbReference type="PANTHER" id="PTHR46236">
    <property type="entry name" value="TRAF-LIKE SUPERFAMILY PROTEIN"/>
    <property type="match status" value="1"/>
</dbReference>
<dbReference type="SUPFAM" id="SSF49599">
    <property type="entry name" value="TRAF domain-like"/>
    <property type="match status" value="1"/>
</dbReference>
<dbReference type="Gene3D" id="2.60.210.10">
    <property type="entry name" value="Apoptosis, Tumor Necrosis Factor Receptor Associated Protein 2, Chain A"/>
    <property type="match status" value="1"/>
</dbReference>
<feature type="domain" description="MATH" evidence="2">
    <location>
        <begin position="4"/>
        <end position="141"/>
    </location>
</feature>